<dbReference type="Gene3D" id="3.30.1050.10">
    <property type="entry name" value="SCP2 sterol-binding domain"/>
    <property type="match status" value="1"/>
</dbReference>
<dbReference type="Proteomes" id="UP000646827">
    <property type="component" value="Unassembled WGS sequence"/>
</dbReference>
<dbReference type="EMBL" id="JAEPRB010000020">
    <property type="protein sequence ID" value="KAG2226089.1"/>
    <property type="molecule type" value="Genomic_DNA"/>
</dbReference>
<dbReference type="SUPFAM" id="SSF55718">
    <property type="entry name" value="SCP-like"/>
    <property type="match status" value="1"/>
</dbReference>
<evidence type="ECO:0000313" key="3">
    <source>
        <dbReference type="Proteomes" id="UP000646827"/>
    </source>
</evidence>
<protein>
    <recommendedName>
        <fullName evidence="1">SCP2 domain-containing protein</fullName>
    </recommendedName>
</protein>
<proteinExistence type="predicted"/>
<dbReference type="PANTHER" id="PTHR10094">
    <property type="entry name" value="STEROL CARRIER PROTEIN 2 SCP-2 FAMILY PROTEIN"/>
    <property type="match status" value="1"/>
</dbReference>
<dbReference type="InterPro" id="IPR003033">
    <property type="entry name" value="SCP2_sterol-bd_dom"/>
</dbReference>
<evidence type="ECO:0000259" key="1">
    <source>
        <dbReference type="Pfam" id="PF02036"/>
    </source>
</evidence>
<keyword evidence="3" id="KW-1185">Reference proteome</keyword>
<accession>A0A8H7VT36</accession>
<evidence type="ECO:0000313" key="2">
    <source>
        <dbReference type="EMBL" id="KAG2226089.1"/>
    </source>
</evidence>
<dbReference type="GO" id="GO:0005829">
    <property type="term" value="C:cytosol"/>
    <property type="evidence" value="ECO:0007669"/>
    <property type="project" value="TreeGrafter"/>
</dbReference>
<reference evidence="2 3" key="1">
    <citation type="submission" date="2020-12" db="EMBL/GenBank/DDBJ databases">
        <title>Metabolic potential, ecology and presence of endohyphal bacteria is reflected in genomic diversity of Mucoromycotina.</title>
        <authorList>
            <person name="Muszewska A."/>
            <person name="Okrasinska A."/>
            <person name="Steczkiewicz K."/>
            <person name="Drgas O."/>
            <person name="Orlowska M."/>
            <person name="Perlinska-Lenart U."/>
            <person name="Aleksandrzak-Piekarczyk T."/>
            <person name="Szatraj K."/>
            <person name="Zielenkiewicz U."/>
            <person name="Pilsyk S."/>
            <person name="Malc E."/>
            <person name="Mieczkowski P."/>
            <person name="Kruszewska J.S."/>
            <person name="Biernat P."/>
            <person name="Pawlowska J."/>
        </authorList>
    </citation>
    <scope>NUCLEOTIDE SEQUENCE [LARGE SCALE GENOMIC DNA]</scope>
    <source>
        <strain evidence="2 3">CBS 142.35</strain>
    </source>
</reference>
<comment type="caution">
    <text evidence="2">The sequence shown here is derived from an EMBL/GenBank/DDBJ whole genome shotgun (WGS) entry which is preliminary data.</text>
</comment>
<dbReference type="InterPro" id="IPR036527">
    <property type="entry name" value="SCP2_sterol-bd_dom_sf"/>
</dbReference>
<dbReference type="AlphaFoldDB" id="A0A8H7VT36"/>
<name>A0A8H7VT36_9FUNG</name>
<dbReference type="Pfam" id="PF02036">
    <property type="entry name" value="SCP2"/>
    <property type="match status" value="1"/>
</dbReference>
<organism evidence="2 3">
    <name type="scientific">Circinella minor</name>
    <dbReference type="NCBI Taxonomy" id="1195481"/>
    <lineage>
        <taxon>Eukaryota</taxon>
        <taxon>Fungi</taxon>
        <taxon>Fungi incertae sedis</taxon>
        <taxon>Mucoromycota</taxon>
        <taxon>Mucoromycotina</taxon>
        <taxon>Mucoromycetes</taxon>
        <taxon>Mucorales</taxon>
        <taxon>Lichtheimiaceae</taxon>
        <taxon>Circinella</taxon>
    </lineage>
</organism>
<gene>
    <name evidence="2" type="ORF">INT45_011706</name>
</gene>
<dbReference type="OrthoDB" id="10265837at2759"/>
<sequence>MANGDNLKKLASELLLPELERQLKEEPELWPNLKGLFILTIAKKKKPMAVWYLLLQGKEVMPLITDDEEKARSSAKTKVRVVKIQVEDSDLVNFITGGMTGVKAYMTGKIKVRGDLMLAQRLEEVFEKAGGRKRALDFIKENDQLRALAGGKAKL</sequence>
<dbReference type="PANTHER" id="PTHR10094:SF25">
    <property type="entry name" value="SCP2 STEROL-BINDING DOMAIN-CONTAINING PROTEIN 1"/>
    <property type="match status" value="1"/>
</dbReference>
<feature type="domain" description="SCP2" evidence="1">
    <location>
        <begin position="19"/>
        <end position="127"/>
    </location>
</feature>